<dbReference type="EMBL" id="QKOE01000002">
    <property type="protein sequence ID" value="PZA17904.1"/>
    <property type="molecule type" value="Genomic_DNA"/>
</dbReference>
<dbReference type="PANTHER" id="PTHR38036:SF1">
    <property type="entry name" value="UPF0250 PROTEIN YBED"/>
    <property type="match status" value="1"/>
</dbReference>
<evidence type="ECO:0000313" key="4">
    <source>
        <dbReference type="Proteomes" id="UP000248259"/>
    </source>
</evidence>
<dbReference type="SUPFAM" id="SSF117991">
    <property type="entry name" value="YbeD/HP0495-like"/>
    <property type="match status" value="1"/>
</dbReference>
<dbReference type="RefSeq" id="WP_110523246.1">
    <property type="nucleotide sequence ID" value="NZ_QKOE01000002.1"/>
</dbReference>
<gene>
    <name evidence="3" type="ORF">DNK49_05130</name>
</gene>
<dbReference type="Gene3D" id="3.30.70.260">
    <property type="match status" value="1"/>
</dbReference>
<comment type="caution">
    <text evidence="3">The sequence shown here is derived from an EMBL/GenBank/DDBJ whole genome shotgun (WGS) entry which is preliminary data.</text>
</comment>
<dbReference type="OrthoDB" id="9793424at2"/>
<dbReference type="Pfam" id="PF04359">
    <property type="entry name" value="DUF493"/>
    <property type="match status" value="1"/>
</dbReference>
<dbReference type="Proteomes" id="UP000248259">
    <property type="component" value="Unassembled WGS sequence"/>
</dbReference>
<dbReference type="HAMAP" id="MF_00659">
    <property type="entry name" value="UPF0250"/>
    <property type="match status" value="1"/>
</dbReference>
<proteinExistence type="inferred from homology"/>
<dbReference type="AlphaFoldDB" id="A0A323UZQ1"/>
<accession>A0A323UZQ1</accession>
<protein>
    <recommendedName>
        <fullName evidence="2">UPF0250 protein DNK49_05130</fullName>
    </recommendedName>
</protein>
<name>A0A323UZQ1_9RHOO</name>
<evidence type="ECO:0000313" key="3">
    <source>
        <dbReference type="EMBL" id="PZA17904.1"/>
    </source>
</evidence>
<dbReference type="PANTHER" id="PTHR38036">
    <property type="entry name" value="UPF0250 PROTEIN YBED"/>
    <property type="match status" value="1"/>
</dbReference>
<organism evidence="3 4">
    <name type="scientific">Parazoarcus communis SWub3 = DSM 12120</name>
    <dbReference type="NCBI Taxonomy" id="1121029"/>
    <lineage>
        <taxon>Bacteria</taxon>
        <taxon>Pseudomonadati</taxon>
        <taxon>Pseudomonadota</taxon>
        <taxon>Betaproteobacteria</taxon>
        <taxon>Rhodocyclales</taxon>
        <taxon>Zoogloeaceae</taxon>
        <taxon>Parazoarcus</taxon>
    </lineage>
</organism>
<keyword evidence="4" id="KW-1185">Reference proteome</keyword>
<dbReference type="InterPro" id="IPR007454">
    <property type="entry name" value="UPF0250_YbeD-like"/>
</dbReference>
<reference evidence="3 4" key="1">
    <citation type="submission" date="2018-06" db="EMBL/GenBank/DDBJ databases">
        <title>Azoarcus communis strain SWub3 genome.</title>
        <authorList>
            <person name="Zorraquino Salvo V."/>
            <person name="Toubiana D."/>
            <person name="Blumwald E."/>
        </authorList>
    </citation>
    <scope>NUCLEOTIDE SEQUENCE [LARGE SCALE GENOMIC DNA]</scope>
    <source>
        <strain evidence="3 4">SWub3</strain>
    </source>
</reference>
<sequence length="93" mass="10403">MADQTPETRQTLLEFPCDFPIKIMGARVEGFAQAVLEVVLRHAPDFEAGSMQMRPSSKGNYLAVTCTFRAVSQLQVDSMYRELTAHPMVKVVL</sequence>
<comment type="similarity">
    <text evidence="1 2">Belongs to the UPF0250 family.</text>
</comment>
<evidence type="ECO:0000256" key="2">
    <source>
        <dbReference type="HAMAP-Rule" id="MF_00659"/>
    </source>
</evidence>
<evidence type="ECO:0000256" key="1">
    <source>
        <dbReference type="ARBA" id="ARBA00008460"/>
    </source>
</evidence>
<dbReference type="InterPro" id="IPR027471">
    <property type="entry name" value="YbeD-like_sf"/>
</dbReference>